<reference evidence="4 5" key="1">
    <citation type="submission" date="2019-01" db="EMBL/GenBank/DDBJ databases">
        <authorList>
            <person name="Ferrante I. M."/>
        </authorList>
    </citation>
    <scope>NUCLEOTIDE SEQUENCE [LARGE SCALE GENOMIC DNA]</scope>
    <source>
        <strain evidence="4 5">B856</strain>
    </source>
</reference>
<dbReference type="Proteomes" id="UP000291116">
    <property type="component" value="Unassembled WGS sequence"/>
</dbReference>
<dbReference type="GO" id="GO:0005506">
    <property type="term" value="F:iron ion binding"/>
    <property type="evidence" value="ECO:0007669"/>
    <property type="project" value="InterPro"/>
</dbReference>
<evidence type="ECO:0000256" key="1">
    <source>
        <dbReference type="SAM" id="MobiDB-lite"/>
    </source>
</evidence>
<accession>A0A448Z4R4</accession>
<feature type="region of interest" description="Disordered" evidence="1">
    <location>
        <begin position="51"/>
        <end position="83"/>
    </location>
</feature>
<proteinExistence type="predicted"/>
<dbReference type="Pfam" id="PF13225">
    <property type="entry name" value="D27-like_C"/>
    <property type="match status" value="1"/>
</dbReference>
<sequence length="382" mass="41283">MATSHPTRKPRRNRWVFYAIAGFAGIAVVDAFVSSGQRGVMGKGPGDGGFSKAAETGAHSTRITVSRHGGRTNQKHPAALQSTAQAKETPFFAEFKEPSVARPSATASATPKASSPPASAMFTRGPDPATKPDYANIHGPLGKAVDDVFLWIFRTRLAEFVGVDSSLPKTDYDGLIELTAALNARYSDREEIQTIAQKTLRSLFPSWLPGQFAILFARPFPEFSSRMNAWATYMAGTWLMGECEINDIEIDGTTYKDQGLLVKRCRFLEESGCASVCVNSCKIPTQNFFAEDMGLPLTMTPDYETHECQFAFGRAPDERDEFDAKNTPCLSRCPTAGSMRSWHSGGNVASVEGPTSFDATAGTAGGEPGGKCAFMENAPSER</sequence>
<protein>
    <recommendedName>
        <fullName evidence="3">Beta-carotene isomerase D27-like C-terminal domain-containing protein</fullName>
    </recommendedName>
</protein>
<dbReference type="OrthoDB" id="416096at2759"/>
<feature type="region of interest" description="Disordered" evidence="1">
    <location>
        <begin position="102"/>
        <end position="134"/>
    </location>
</feature>
<evidence type="ECO:0000313" key="4">
    <source>
        <dbReference type="EMBL" id="VEU36959.1"/>
    </source>
</evidence>
<feature type="compositionally biased region" description="Low complexity" evidence="1">
    <location>
        <begin position="102"/>
        <end position="120"/>
    </location>
</feature>
<evidence type="ECO:0000259" key="3">
    <source>
        <dbReference type="Pfam" id="PF13225"/>
    </source>
</evidence>
<dbReference type="AlphaFoldDB" id="A0A448Z4R4"/>
<keyword evidence="2" id="KW-1133">Transmembrane helix</keyword>
<feature type="region of interest" description="Disordered" evidence="1">
    <location>
        <begin position="354"/>
        <end position="382"/>
    </location>
</feature>
<organism evidence="4 5">
    <name type="scientific">Pseudo-nitzschia multistriata</name>
    <dbReference type="NCBI Taxonomy" id="183589"/>
    <lineage>
        <taxon>Eukaryota</taxon>
        <taxon>Sar</taxon>
        <taxon>Stramenopiles</taxon>
        <taxon>Ochrophyta</taxon>
        <taxon>Bacillariophyta</taxon>
        <taxon>Bacillariophyceae</taxon>
        <taxon>Bacillariophycidae</taxon>
        <taxon>Bacillariales</taxon>
        <taxon>Bacillariaceae</taxon>
        <taxon>Pseudo-nitzschia</taxon>
    </lineage>
</organism>
<feature type="domain" description="Beta-carotene isomerase D27-like C-terminal" evidence="3">
    <location>
        <begin position="238"/>
        <end position="320"/>
    </location>
</feature>
<evidence type="ECO:0000256" key="2">
    <source>
        <dbReference type="SAM" id="Phobius"/>
    </source>
</evidence>
<dbReference type="InterPro" id="IPR038938">
    <property type="entry name" value="D27-like"/>
</dbReference>
<dbReference type="InterPro" id="IPR025114">
    <property type="entry name" value="D27-like_C"/>
</dbReference>
<keyword evidence="2" id="KW-0812">Transmembrane</keyword>
<evidence type="ECO:0000313" key="5">
    <source>
        <dbReference type="Proteomes" id="UP000291116"/>
    </source>
</evidence>
<dbReference type="EMBL" id="CAACVS010000110">
    <property type="protein sequence ID" value="VEU36959.1"/>
    <property type="molecule type" value="Genomic_DNA"/>
</dbReference>
<keyword evidence="5" id="KW-1185">Reference proteome</keyword>
<name>A0A448Z4R4_9STRA</name>
<keyword evidence="2" id="KW-0472">Membrane</keyword>
<dbReference type="PANTHER" id="PTHR33591:SF2">
    <property type="entry name" value="BETA-CAROTENE ISOMERASE D27"/>
    <property type="match status" value="1"/>
</dbReference>
<gene>
    <name evidence="4" type="ORF">PSNMU_V1.4_AUG-EV-PASAV3_0037350</name>
</gene>
<dbReference type="PANTHER" id="PTHR33591">
    <property type="entry name" value="BETA-CAROTENE ISOMERASE D27"/>
    <property type="match status" value="1"/>
</dbReference>
<feature type="transmembrane region" description="Helical" evidence="2">
    <location>
        <begin position="15"/>
        <end position="33"/>
    </location>
</feature>